<proteinExistence type="predicted"/>
<organism evidence="1">
    <name type="scientific">Aphanomyces astaci</name>
    <name type="common">Crayfish plague agent</name>
    <dbReference type="NCBI Taxonomy" id="112090"/>
    <lineage>
        <taxon>Eukaryota</taxon>
        <taxon>Sar</taxon>
        <taxon>Stramenopiles</taxon>
        <taxon>Oomycota</taxon>
        <taxon>Saprolegniomycetes</taxon>
        <taxon>Saprolegniales</taxon>
        <taxon>Verrucalvaceae</taxon>
        <taxon>Aphanomyces</taxon>
    </lineage>
</organism>
<dbReference type="GeneID" id="20816138"/>
<dbReference type="EMBL" id="KI913166">
    <property type="protein sequence ID" value="ETV70487.1"/>
    <property type="molecule type" value="Genomic_DNA"/>
</dbReference>
<accession>W4FSN9</accession>
<sequence>MRRGSHGGGRLGGDVRRVSAMCRGGRGGGRLGGDVGTVSSGAVWGKMDPLDVGMGRDAVDFFLGQVFAVKKCHKRRGGAFGKVDQDIGVVQRAQDANDDKHSNRGRLL</sequence>
<protein>
    <submittedName>
        <fullName evidence="1">Uncharacterized protein</fullName>
    </submittedName>
</protein>
<reference evidence="1" key="1">
    <citation type="submission" date="2013-12" db="EMBL/GenBank/DDBJ databases">
        <title>The Genome Sequence of Aphanomyces astaci APO3.</title>
        <authorList>
            <consortium name="The Broad Institute Genomics Platform"/>
            <person name="Russ C."/>
            <person name="Tyler B."/>
            <person name="van West P."/>
            <person name="Dieguez-Uribeondo J."/>
            <person name="Young S.K."/>
            <person name="Zeng Q."/>
            <person name="Gargeya S."/>
            <person name="Fitzgerald M."/>
            <person name="Abouelleil A."/>
            <person name="Alvarado L."/>
            <person name="Chapman S.B."/>
            <person name="Gainer-Dewar J."/>
            <person name="Goldberg J."/>
            <person name="Griggs A."/>
            <person name="Gujja S."/>
            <person name="Hansen M."/>
            <person name="Howarth C."/>
            <person name="Imamovic A."/>
            <person name="Ireland A."/>
            <person name="Larimer J."/>
            <person name="McCowan C."/>
            <person name="Murphy C."/>
            <person name="Pearson M."/>
            <person name="Poon T.W."/>
            <person name="Priest M."/>
            <person name="Roberts A."/>
            <person name="Saif S."/>
            <person name="Shea T."/>
            <person name="Sykes S."/>
            <person name="Wortman J."/>
            <person name="Nusbaum C."/>
            <person name="Birren B."/>
        </authorList>
    </citation>
    <scope>NUCLEOTIDE SEQUENCE [LARGE SCALE GENOMIC DNA]</scope>
    <source>
        <strain evidence="1">APO3</strain>
    </source>
</reference>
<evidence type="ECO:0000313" key="1">
    <source>
        <dbReference type="EMBL" id="ETV70487.1"/>
    </source>
</evidence>
<name>W4FSN9_APHAT</name>
<dbReference type="RefSeq" id="XP_009840199.1">
    <property type="nucleotide sequence ID" value="XM_009841897.1"/>
</dbReference>
<dbReference type="VEuPathDB" id="FungiDB:H257_14142"/>
<dbReference type="AlphaFoldDB" id="W4FSN9"/>
<gene>
    <name evidence="1" type="ORF">H257_14142</name>
</gene>